<accession>A0ABD4EKM0</accession>
<dbReference type="EMBL" id="LVCN01000034">
    <property type="protein sequence ID" value="KYL33472.1"/>
    <property type="molecule type" value="Genomic_DNA"/>
</dbReference>
<reference evidence="1 2" key="1">
    <citation type="submission" date="2016-03" db="EMBL/GenBank/DDBJ databases">
        <authorList>
            <person name="Zhang H."/>
            <person name="Liu R."/>
            <person name="Wang M."/>
            <person name="Wang H."/>
            <person name="Wang L."/>
            <person name="Song L."/>
        </authorList>
    </citation>
    <scope>NUCLEOTIDE SEQUENCE [LARGE SCALE GENOMIC DNA]</scope>
    <source>
        <strain evidence="1 2">DSM 16099</strain>
    </source>
</reference>
<protein>
    <submittedName>
        <fullName evidence="1">Uncharacterized protein</fullName>
    </submittedName>
</protein>
<gene>
    <name evidence="1" type="ORF">A2I96_02030</name>
</gene>
<sequence>MPVLIFINSQQPANIFTKYEWLYTKVALVFVNFQWSDKLKCHCNLAFNNDNGRSLLKIQ</sequence>
<evidence type="ECO:0000313" key="1">
    <source>
        <dbReference type="EMBL" id="KYL33472.1"/>
    </source>
</evidence>
<proteinExistence type="predicted"/>
<dbReference type="Proteomes" id="UP000075763">
    <property type="component" value="Unassembled WGS sequence"/>
</dbReference>
<dbReference type="AlphaFoldDB" id="A0ABD4EKM0"/>
<comment type="caution">
    <text evidence="1">The sequence shown here is derived from an EMBL/GenBank/DDBJ whole genome shotgun (WGS) entry which is preliminary data.</text>
</comment>
<name>A0ABD4EKM0_9GAMM</name>
<evidence type="ECO:0000313" key="2">
    <source>
        <dbReference type="Proteomes" id="UP000075763"/>
    </source>
</evidence>
<organism evidence="1 2">
    <name type="scientific">Pseudoalteromonas tetraodonis</name>
    <dbReference type="NCBI Taxonomy" id="43659"/>
    <lineage>
        <taxon>Bacteria</taxon>
        <taxon>Pseudomonadati</taxon>
        <taxon>Pseudomonadota</taxon>
        <taxon>Gammaproteobacteria</taxon>
        <taxon>Alteromonadales</taxon>
        <taxon>Pseudoalteromonadaceae</taxon>
        <taxon>Pseudoalteromonas</taxon>
    </lineage>
</organism>